<reference evidence="1" key="1">
    <citation type="submission" date="2014-09" db="EMBL/GenBank/DDBJ databases">
        <authorList>
            <person name="Magalhaes I.L.F."/>
            <person name="Oliveira U."/>
            <person name="Santos F.R."/>
            <person name="Vidigal T.H.D.A."/>
            <person name="Brescovit A.D."/>
            <person name="Santos A.J."/>
        </authorList>
    </citation>
    <scope>NUCLEOTIDE SEQUENCE</scope>
    <source>
        <tissue evidence="1">Shoot tissue taken approximately 20 cm above the soil surface</tissue>
    </source>
</reference>
<dbReference type="EMBL" id="GBRH01241266">
    <property type="protein sequence ID" value="JAD56629.1"/>
    <property type="molecule type" value="Transcribed_RNA"/>
</dbReference>
<sequence length="13" mass="1650">MLLQKKFLPKIKY</sequence>
<proteinExistence type="predicted"/>
<reference evidence="1" key="2">
    <citation type="journal article" date="2015" name="Data Brief">
        <title>Shoot transcriptome of the giant reed, Arundo donax.</title>
        <authorList>
            <person name="Barrero R.A."/>
            <person name="Guerrero F.D."/>
            <person name="Moolhuijzen P."/>
            <person name="Goolsby J.A."/>
            <person name="Tidwell J."/>
            <person name="Bellgard S.E."/>
            <person name="Bellgard M.I."/>
        </authorList>
    </citation>
    <scope>NUCLEOTIDE SEQUENCE</scope>
    <source>
        <tissue evidence="1">Shoot tissue taken approximately 20 cm above the soil surface</tissue>
    </source>
</reference>
<evidence type="ECO:0000313" key="1">
    <source>
        <dbReference type="EMBL" id="JAD56629.1"/>
    </source>
</evidence>
<name>A0A0A9AY45_ARUDO</name>
<protein>
    <submittedName>
        <fullName evidence="1">Uncharacterized protein</fullName>
    </submittedName>
</protein>
<accession>A0A0A9AY45</accession>
<organism evidence="1">
    <name type="scientific">Arundo donax</name>
    <name type="common">Giant reed</name>
    <name type="synonym">Donax arundinaceus</name>
    <dbReference type="NCBI Taxonomy" id="35708"/>
    <lineage>
        <taxon>Eukaryota</taxon>
        <taxon>Viridiplantae</taxon>
        <taxon>Streptophyta</taxon>
        <taxon>Embryophyta</taxon>
        <taxon>Tracheophyta</taxon>
        <taxon>Spermatophyta</taxon>
        <taxon>Magnoliopsida</taxon>
        <taxon>Liliopsida</taxon>
        <taxon>Poales</taxon>
        <taxon>Poaceae</taxon>
        <taxon>PACMAD clade</taxon>
        <taxon>Arundinoideae</taxon>
        <taxon>Arundineae</taxon>
        <taxon>Arundo</taxon>
    </lineage>
</organism>